<dbReference type="Proteomes" id="UP000828048">
    <property type="component" value="Chromosome 9"/>
</dbReference>
<gene>
    <name evidence="1" type="ORF">Vadar_020138</name>
</gene>
<organism evidence="1 2">
    <name type="scientific">Vaccinium darrowii</name>
    <dbReference type="NCBI Taxonomy" id="229202"/>
    <lineage>
        <taxon>Eukaryota</taxon>
        <taxon>Viridiplantae</taxon>
        <taxon>Streptophyta</taxon>
        <taxon>Embryophyta</taxon>
        <taxon>Tracheophyta</taxon>
        <taxon>Spermatophyta</taxon>
        <taxon>Magnoliopsida</taxon>
        <taxon>eudicotyledons</taxon>
        <taxon>Gunneridae</taxon>
        <taxon>Pentapetalae</taxon>
        <taxon>asterids</taxon>
        <taxon>Ericales</taxon>
        <taxon>Ericaceae</taxon>
        <taxon>Vaccinioideae</taxon>
        <taxon>Vaccinieae</taxon>
        <taxon>Vaccinium</taxon>
    </lineage>
</organism>
<proteinExistence type="predicted"/>
<keyword evidence="2" id="KW-1185">Reference proteome</keyword>
<dbReference type="EMBL" id="CM037159">
    <property type="protein sequence ID" value="KAH7866410.1"/>
    <property type="molecule type" value="Genomic_DNA"/>
</dbReference>
<comment type="caution">
    <text evidence="1">The sequence shown here is derived from an EMBL/GenBank/DDBJ whole genome shotgun (WGS) entry which is preliminary data.</text>
</comment>
<reference evidence="1 2" key="1">
    <citation type="journal article" date="2021" name="Hortic Res">
        <title>High-quality reference genome and annotation aids understanding of berry development for evergreen blueberry (Vaccinium darrowii).</title>
        <authorList>
            <person name="Yu J."/>
            <person name="Hulse-Kemp A.M."/>
            <person name="Babiker E."/>
            <person name="Staton M."/>
        </authorList>
    </citation>
    <scope>NUCLEOTIDE SEQUENCE [LARGE SCALE GENOMIC DNA]</scope>
    <source>
        <strain evidence="2">cv. NJ 8807/NJ 8810</strain>
        <tissue evidence="1">Young leaf</tissue>
    </source>
</reference>
<evidence type="ECO:0000313" key="1">
    <source>
        <dbReference type="EMBL" id="KAH7866410.1"/>
    </source>
</evidence>
<accession>A0ACB7ZLF5</accession>
<sequence>MTKREREEEEKIYGTGRVDASTKNSLSGQGVRSLSLSEKTQLNIKMWLKWMLSCTTEIVNFREGKGPSEDLFDELDTDKLNACLKQSMDGLTARVFRTCTASTTLEEMLIGESMNGADATSKKIEVYHEANKNVAELCNHRRTLKDGKTTRLLLITSQSNYLDPRILVYFTETERWQNDKTEHCNHRRTLKDGKTLLKIEVYHEANKNVAEILGSR</sequence>
<evidence type="ECO:0000313" key="2">
    <source>
        <dbReference type="Proteomes" id="UP000828048"/>
    </source>
</evidence>
<name>A0ACB7ZLF5_9ERIC</name>
<protein>
    <submittedName>
        <fullName evidence="1">Uncharacterized protein</fullName>
    </submittedName>
</protein>